<organism evidence="1 3">
    <name type="scientific">Jeotgalicoccus coquinae</name>
    <dbReference type="NCBI Taxonomy" id="709509"/>
    <lineage>
        <taxon>Bacteria</taxon>
        <taxon>Bacillati</taxon>
        <taxon>Bacillota</taxon>
        <taxon>Bacilli</taxon>
        <taxon>Bacillales</taxon>
        <taxon>Staphylococcaceae</taxon>
        <taxon>Jeotgalicoccus</taxon>
    </lineage>
</organism>
<comment type="caution">
    <text evidence="1">The sequence shown here is derived from an EMBL/GenBank/DDBJ whole genome shotgun (WGS) entry which is preliminary data.</text>
</comment>
<dbReference type="EMBL" id="JACHFF010000001">
    <property type="protein sequence ID" value="MBB6422676.1"/>
    <property type="molecule type" value="Genomic_DNA"/>
</dbReference>
<dbReference type="SUPFAM" id="SSF53474">
    <property type="entry name" value="alpha/beta-Hydrolases"/>
    <property type="match status" value="1"/>
</dbReference>
<reference evidence="2 4" key="2">
    <citation type="submission" date="2020-08" db="EMBL/GenBank/DDBJ databases">
        <title>Genomic Encyclopedia of Type Strains, Phase IV (KMG-IV): sequencing the most valuable type-strain genomes for metagenomic binning, comparative biology and taxonomic classification.</title>
        <authorList>
            <person name="Goeker M."/>
        </authorList>
    </citation>
    <scope>NUCLEOTIDE SEQUENCE [LARGE SCALE GENOMIC DNA]</scope>
    <source>
        <strain evidence="2 4">DSM 22419</strain>
    </source>
</reference>
<evidence type="ECO:0000313" key="4">
    <source>
        <dbReference type="Proteomes" id="UP000545588"/>
    </source>
</evidence>
<proteinExistence type="predicted"/>
<dbReference type="RefSeq" id="WP_184281615.1">
    <property type="nucleotide sequence ID" value="NZ_BMCO01000001.1"/>
</dbReference>
<evidence type="ECO:0000313" key="2">
    <source>
        <dbReference type="EMBL" id="MBB6422676.1"/>
    </source>
</evidence>
<evidence type="ECO:0000313" key="1">
    <source>
        <dbReference type="EMBL" id="CAD2081946.1"/>
    </source>
</evidence>
<dbReference type="EMBL" id="CAJEWA010000009">
    <property type="protein sequence ID" value="CAD2081946.1"/>
    <property type="molecule type" value="Genomic_DNA"/>
</dbReference>
<sequence>MNKQELLNIIKNNESEFKGEKHNIKHLFLPNENSDYLIVVFSGFHGGEVAKKPPVYNYINTLKDVNINKLFIMDNVDNTPVYYYGTEGTDSYLKDTTHLVNHYAEKLSIKKSNIITTGSSKGGTGSLIVGLDIGVGHIISAANQLNVGTYLNSLPKVRELIFNMIFGRNDDSYVELLDQKFREKILVNSTESNLYFHAGTRDSHYIKHMKPMLAHFDSKKIYYELDLKNYVGHNSVIYFYPEYLKRKINEILNLPKIKKPDVSKDEKEIIIDVNVSKYRKATHYYQVELDLVNGNRLVSEFKKDLKHLFTVEAKEIRSVSIILKEYEIIRDARNFNFDEINSKLDILRLKNLIRNEWITNKGEKISNTNMVRTKKLPYTSLNDYIVTGSVSVSYYSGDIFIKSTRVTGRVSELPFYIEKVSEADSIVLSFNKKWLGKMKLTTL</sequence>
<dbReference type="Proteomes" id="UP000534001">
    <property type="component" value="Unassembled WGS sequence"/>
</dbReference>
<dbReference type="Proteomes" id="UP000545588">
    <property type="component" value="Unassembled WGS sequence"/>
</dbReference>
<accession>A0A6V7RTC5</accession>
<gene>
    <name evidence="2" type="ORF">HNR41_000602</name>
    <name evidence="1" type="ORF">JEOCOQ751_02253</name>
</gene>
<keyword evidence="4" id="KW-1185">Reference proteome</keyword>
<reference evidence="1 3" key="1">
    <citation type="submission" date="2020-07" db="EMBL/GenBank/DDBJ databases">
        <authorList>
            <person name="Criscuolo A."/>
        </authorList>
    </citation>
    <scope>NUCLEOTIDE SEQUENCE [LARGE SCALE GENOMIC DNA]</scope>
    <source>
        <strain evidence="1">CIP111751</strain>
    </source>
</reference>
<evidence type="ECO:0000313" key="3">
    <source>
        <dbReference type="Proteomes" id="UP000534001"/>
    </source>
</evidence>
<name>A0A6V7RTC5_9STAP</name>
<protein>
    <submittedName>
        <fullName evidence="1">Uncharacterized protein</fullName>
    </submittedName>
</protein>
<dbReference type="AlphaFoldDB" id="A0A6V7RTC5"/>
<dbReference type="InterPro" id="IPR029058">
    <property type="entry name" value="AB_hydrolase_fold"/>
</dbReference>
<dbReference type="Gene3D" id="3.40.50.1820">
    <property type="entry name" value="alpha/beta hydrolase"/>
    <property type="match status" value="1"/>
</dbReference>